<keyword evidence="3" id="KW-1185">Reference proteome</keyword>
<sequence length="363" mass="39095">MGFLLAAACGIGVACLRGAGVSANRAAAIAAAALVAGCAADAGYYYVSSYRPWAAAVAGWRADHPPVPRSELLPRLEPVVEQSPPLRNRSGDQAEWETHFENEKAPFWARSDRPGGERRAYMHRLHTVHTDFAARFAERMEFGVVRMRPMTRRLLRFEDLPAEPKGERIQQPRGGLSRLPSGDAAPMDSVLRDAVAAWHLDRGIDFANEGGFGAFGTPGDEWDDPLPADYEGGEGPFLIGFRSHAAQTTPKDGPLPGWELTGFELIGLILHERPVAYQSDYLPIAGPESPSAVRELTPFESAALERLAAGEWVVGETDADRLRAVGALPAAKACADCHDVPVGRLLGALSYEFVTETSVGAAE</sequence>
<name>A0A517PDE2_9PLAN</name>
<dbReference type="EMBL" id="CP036265">
    <property type="protein sequence ID" value="QDT17395.1"/>
    <property type="molecule type" value="Genomic_DNA"/>
</dbReference>
<gene>
    <name evidence="2" type="ORF">CA12_35160</name>
</gene>
<dbReference type="OrthoDB" id="5984932at2"/>
<dbReference type="KEGG" id="acaf:CA12_35160"/>
<evidence type="ECO:0000313" key="2">
    <source>
        <dbReference type="EMBL" id="QDT17395.1"/>
    </source>
</evidence>
<protein>
    <submittedName>
        <fullName evidence="2">Uncharacterized protein</fullName>
    </submittedName>
</protein>
<dbReference type="AlphaFoldDB" id="A0A517PDE2"/>
<accession>A0A517PDE2</accession>
<proteinExistence type="predicted"/>
<dbReference type="RefSeq" id="WP_145360271.1">
    <property type="nucleotide sequence ID" value="NZ_CP036265.1"/>
</dbReference>
<evidence type="ECO:0000313" key="3">
    <source>
        <dbReference type="Proteomes" id="UP000318741"/>
    </source>
</evidence>
<feature type="region of interest" description="Disordered" evidence="1">
    <location>
        <begin position="163"/>
        <end position="182"/>
    </location>
</feature>
<reference evidence="2 3" key="1">
    <citation type="submission" date="2019-02" db="EMBL/GenBank/DDBJ databases">
        <title>Deep-cultivation of Planctomycetes and their phenomic and genomic characterization uncovers novel biology.</title>
        <authorList>
            <person name="Wiegand S."/>
            <person name="Jogler M."/>
            <person name="Boedeker C."/>
            <person name="Pinto D."/>
            <person name="Vollmers J."/>
            <person name="Rivas-Marin E."/>
            <person name="Kohn T."/>
            <person name="Peeters S.H."/>
            <person name="Heuer A."/>
            <person name="Rast P."/>
            <person name="Oberbeckmann S."/>
            <person name="Bunk B."/>
            <person name="Jeske O."/>
            <person name="Meyerdierks A."/>
            <person name="Storesund J.E."/>
            <person name="Kallscheuer N."/>
            <person name="Luecker S."/>
            <person name="Lage O.M."/>
            <person name="Pohl T."/>
            <person name="Merkel B.J."/>
            <person name="Hornburger P."/>
            <person name="Mueller R.-W."/>
            <person name="Bruemmer F."/>
            <person name="Labrenz M."/>
            <person name="Spormann A.M."/>
            <person name="Op den Camp H."/>
            <person name="Overmann J."/>
            <person name="Amann R."/>
            <person name="Jetten M.S.M."/>
            <person name="Mascher T."/>
            <person name="Medema M.H."/>
            <person name="Devos D.P."/>
            <person name="Kaster A.-K."/>
            <person name="Ovreas L."/>
            <person name="Rohde M."/>
            <person name="Galperin M.Y."/>
            <person name="Jogler C."/>
        </authorList>
    </citation>
    <scope>NUCLEOTIDE SEQUENCE [LARGE SCALE GENOMIC DNA]</scope>
    <source>
        <strain evidence="2 3">CA12</strain>
    </source>
</reference>
<dbReference type="Proteomes" id="UP000318741">
    <property type="component" value="Chromosome"/>
</dbReference>
<organism evidence="2 3">
    <name type="scientific">Alienimonas californiensis</name>
    <dbReference type="NCBI Taxonomy" id="2527989"/>
    <lineage>
        <taxon>Bacteria</taxon>
        <taxon>Pseudomonadati</taxon>
        <taxon>Planctomycetota</taxon>
        <taxon>Planctomycetia</taxon>
        <taxon>Planctomycetales</taxon>
        <taxon>Planctomycetaceae</taxon>
        <taxon>Alienimonas</taxon>
    </lineage>
</organism>
<evidence type="ECO:0000256" key="1">
    <source>
        <dbReference type="SAM" id="MobiDB-lite"/>
    </source>
</evidence>